<accession>A0A2M7G352</accession>
<keyword evidence="11 15" id="KW-0547">Nucleotide-binding</keyword>
<dbReference type="SUPFAM" id="SSF53271">
    <property type="entry name" value="PRTase-like"/>
    <property type="match status" value="1"/>
</dbReference>
<reference evidence="17 18" key="1">
    <citation type="submission" date="2017-09" db="EMBL/GenBank/DDBJ databases">
        <title>Depth-based differentiation of microbial function through sediment-hosted aquifers and enrichment of novel symbionts in the deep terrestrial subsurface.</title>
        <authorList>
            <person name="Probst A.J."/>
            <person name="Ladd B."/>
            <person name="Jarett J.K."/>
            <person name="Geller-Mcgrath D.E."/>
            <person name="Sieber C.M."/>
            <person name="Emerson J.B."/>
            <person name="Anantharaman K."/>
            <person name="Thomas B.C."/>
            <person name="Malmstrom R."/>
            <person name="Stieglmeier M."/>
            <person name="Klingl A."/>
            <person name="Woyke T."/>
            <person name="Ryan C.M."/>
            <person name="Banfield J.F."/>
        </authorList>
    </citation>
    <scope>NUCLEOTIDE SEQUENCE [LARGE SCALE GENOMIC DNA]</scope>
    <source>
        <strain evidence="17">CG17_big_fil_post_rev_8_21_14_2_50_48_46</strain>
    </source>
</reference>
<evidence type="ECO:0000256" key="3">
    <source>
        <dbReference type="ARBA" id="ARBA00004669"/>
    </source>
</evidence>
<keyword evidence="7 15" id="KW-0328">Glycosyltransferase</keyword>
<comment type="similarity">
    <text evidence="4 15">Belongs to the purine/pyrimidine phosphoribosyltransferase family.</text>
</comment>
<evidence type="ECO:0000256" key="1">
    <source>
        <dbReference type="ARBA" id="ARBA00001946"/>
    </source>
</evidence>
<evidence type="ECO:0000256" key="7">
    <source>
        <dbReference type="ARBA" id="ARBA00022676"/>
    </source>
</evidence>
<dbReference type="GO" id="GO:0000287">
    <property type="term" value="F:magnesium ion binding"/>
    <property type="evidence" value="ECO:0007669"/>
    <property type="project" value="TreeGrafter"/>
</dbReference>
<comment type="pathway">
    <text evidence="3 15">Purine metabolism; IMP biosynthesis via salvage pathway; IMP from hypoxanthine: step 1/1.</text>
</comment>
<dbReference type="GO" id="GO:0052657">
    <property type="term" value="F:guanine phosphoribosyltransferase activity"/>
    <property type="evidence" value="ECO:0007669"/>
    <property type="project" value="RHEA"/>
</dbReference>
<evidence type="ECO:0000256" key="12">
    <source>
        <dbReference type="ARBA" id="ARBA00022842"/>
    </source>
</evidence>
<feature type="domain" description="Phosphoribosyltransferase" evidence="16">
    <location>
        <begin position="13"/>
        <end position="160"/>
    </location>
</feature>
<dbReference type="GO" id="GO:0006178">
    <property type="term" value="P:guanine salvage"/>
    <property type="evidence" value="ECO:0007669"/>
    <property type="project" value="TreeGrafter"/>
</dbReference>
<comment type="catalytic activity">
    <reaction evidence="13">
        <text>GMP + diphosphate = guanine + 5-phospho-alpha-D-ribose 1-diphosphate</text>
        <dbReference type="Rhea" id="RHEA:25424"/>
        <dbReference type="ChEBI" id="CHEBI:16235"/>
        <dbReference type="ChEBI" id="CHEBI:33019"/>
        <dbReference type="ChEBI" id="CHEBI:58017"/>
        <dbReference type="ChEBI" id="CHEBI:58115"/>
        <dbReference type="EC" id="2.4.2.8"/>
    </reaction>
    <physiologicalReaction direction="right-to-left" evidence="13">
        <dbReference type="Rhea" id="RHEA:25426"/>
    </physiologicalReaction>
</comment>
<dbReference type="GO" id="GO:0005829">
    <property type="term" value="C:cytosol"/>
    <property type="evidence" value="ECO:0007669"/>
    <property type="project" value="TreeGrafter"/>
</dbReference>
<evidence type="ECO:0000256" key="4">
    <source>
        <dbReference type="ARBA" id="ARBA00008391"/>
    </source>
</evidence>
<dbReference type="GO" id="GO:0004422">
    <property type="term" value="F:hypoxanthine phosphoribosyltransferase activity"/>
    <property type="evidence" value="ECO:0007669"/>
    <property type="project" value="InterPro"/>
</dbReference>
<organism evidence="17 18">
    <name type="scientific">bacterium (Candidatus Blackallbacteria) CG17_big_fil_post_rev_8_21_14_2_50_48_46</name>
    <dbReference type="NCBI Taxonomy" id="2014261"/>
    <lineage>
        <taxon>Bacteria</taxon>
        <taxon>Candidatus Blackallbacteria</taxon>
    </lineage>
</organism>
<dbReference type="PANTHER" id="PTHR43340:SF1">
    <property type="entry name" value="HYPOXANTHINE PHOSPHORIBOSYLTRANSFERASE"/>
    <property type="match status" value="1"/>
</dbReference>
<dbReference type="PANTHER" id="PTHR43340">
    <property type="entry name" value="HYPOXANTHINE-GUANINE PHOSPHORIBOSYLTRANSFERASE"/>
    <property type="match status" value="1"/>
</dbReference>
<dbReference type="InterPro" id="IPR000836">
    <property type="entry name" value="PRTase_dom"/>
</dbReference>
<evidence type="ECO:0000256" key="9">
    <source>
        <dbReference type="ARBA" id="ARBA00022723"/>
    </source>
</evidence>
<dbReference type="InterPro" id="IPR050408">
    <property type="entry name" value="HGPRT"/>
</dbReference>
<dbReference type="Gene3D" id="3.40.50.2020">
    <property type="match status" value="1"/>
</dbReference>
<dbReference type="UniPathway" id="UPA00591">
    <property type="reaction ID" value="UER00648"/>
</dbReference>
<comment type="cofactor">
    <cofactor evidence="1 15">
        <name>Mg(2+)</name>
        <dbReference type="ChEBI" id="CHEBI:18420"/>
    </cofactor>
</comment>
<keyword evidence="10 15" id="KW-0660">Purine salvage</keyword>
<dbReference type="EC" id="2.4.2.8" evidence="5 15"/>
<gene>
    <name evidence="17" type="primary">hpt</name>
    <name evidence="17" type="ORF">COW36_14550</name>
</gene>
<evidence type="ECO:0000256" key="15">
    <source>
        <dbReference type="RuleBase" id="RU364099"/>
    </source>
</evidence>
<dbReference type="GO" id="GO:0000166">
    <property type="term" value="F:nucleotide binding"/>
    <property type="evidence" value="ECO:0007669"/>
    <property type="project" value="UniProtKB-KW"/>
</dbReference>
<dbReference type="GO" id="GO:0032264">
    <property type="term" value="P:IMP salvage"/>
    <property type="evidence" value="ECO:0007669"/>
    <property type="project" value="UniProtKB-UniPathway"/>
</dbReference>
<protein>
    <recommendedName>
        <fullName evidence="5 15">Hypoxanthine phosphoribosyltransferase</fullName>
        <ecNumber evidence="5 15">2.4.2.8</ecNumber>
    </recommendedName>
</protein>
<evidence type="ECO:0000256" key="11">
    <source>
        <dbReference type="ARBA" id="ARBA00022741"/>
    </source>
</evidence>
<evidence type="ECO:0000256" key="10">
    <source>
        <dbReference type="ARBA" id="ARBA00022726"/>
    </source>
</evidence>
<dbReference type="EMBL" id="PFFQ01000041">
    <property type="protein sequence ID" value="PIW16089.1"/>
    <property type="molecule type" value="Genomic_DNA"/>
</dbReference>
<sequence>MYRDIDEVLISEEQIQQRVQELGQEIGRDYQGKLPIVIGLLKGSCIFVADLVRAIPLHLTVDFMGISSYGAGTKSSGVVKITKDLEETIEGRHVIIAEDIIDTGLTLNYLLKMLKQRNPASIKVCTLLNKQARRLLEVEQVGYIGFEIEDHFVVGYGLDYVQKFRNLPCIGILKPVVYQKFQVEN</sequence>
<evidence type="ECO:0000256" key="13">
    <source>
        <dbReference type="ARBA" id="ARBA00048811"/>
    </source>
</evidence>
<dbReference type="InterPro" id="IPR029057">
    <property type="entry name" value="PRTase-like"/>
</dbReference>
<evidence type="ECO:0000256" key="5">
    <source>
        <dbReference type="ARBA" id="ARBA00011895"/>
    </source>
</evidence>
<keyword evidence="12 15" id="KW-0460">Magnesium</keyword>
<evidence type="ECO:0000256" key="8">
    <source>
        <dbReference type="ARBA" id="ARBA00022679"/>
    </source>
</evidence>
<evidence type="ECO:0000256" key="2">
    <source>
        <dbReference type="ARBA" id="ARBA00004496"/>
    </source>
</evidence>
<dbReference type="Proteomes" id="UP000231019">
    <property type="component" value="Unassembled WGS sequence"/>
</dbReference>
<dbReference type="CDD" id="cd06223">
    <property type="entry name" value="PRTases_typeI"/>
    <property type="match status" value="1"/>
</dbReference>
<dbReference type="AlphaFoldDB" id="A0A2M7G352"/>
<proteinExistence type="inferred from homology"/>
<name>A0A2M7G352_9BACT</name>
<comment type="subcellular location">
    <subcellularLocation>
        <location evidence="2 15">Cytoplasm</location>
    </subcellularLocation>
</comment>
<evidence type="ECO:0000259" key="16">
    <source>
        <dbReference type="Pfam" id="PF00156"/>
    </source>
</evidence>
<dbReference type="Pfam" id="PF00156">
    <property type="entry name" value="Pribosyltran"/>
    <property type="match status" value="1"/>
</dbReference>
<keyword evidence="6 15" id="KW-0963">Cytoplasm</keyword>
<dbReference type="GO" id="GO:0046100">
    <property type="term" value="P:hypoxanthine metabolic process"/>
    <property type="evidence" value="ECO:0007669"/>
    <property type="project" value="TreeGrafter"/>
</dbReference>
<keyword evidence="8 15" id="KW-0808">Transferase</keyword>
<evidence type="ECO:0000313" key="17">
    <source>
        <dbReference type="EMBL" id="PIW16089.1"/>
    </source>
</evidence>
<evidence type="ECO:0000313" key="18">
    <source>
        <dbReference type="Proteomes" id="UP000231019"/>
    </source>
</evidence>
<dbReference type="FunFam" id="3.40.50.2020:FF:000006">
    <property type="entry name" value="Hypoxanthine phosphoribosyltransferase"/>
    <property type="match status" value="1"/>
</dbReference>
<evidence type="ECO:0000256" key="14">
    <source>
        <dbReference type="ARBA" id="ARBA00049402"/>
    </source>
</evidence>
<comment type="caution">
    <text evidence="17">The sequence shown here is derived from an EMBL/GenBank/DDBJ whole genome shotgun (WGS) entry which is preliminary data.</text>
</comment>
<comment type="catalytic activity">
    <reaction evidence="14">
        <text>IMP + diphosphate = hypoxanthine + 5-phospho-alpha-D-ribose 1-diphosphate</text>
        <dbReference type="Rhea" id="RHEA:17973"/>
        <dbReference type="ChEBI" id="CHEBI:17368"/>
        <dbReference type="ChEBI" id="CHEBI:33019"/>
        <dbReference type="ChEBI" id="CHEBI:58017"/>
        <dbReference type="ChEBI" id="CHEBI:58053"/>
        <dbReference type="EC" id="2.4.2.8"/>
    </reaction>
    <physiologicalReaction direction="right-to-left" evidence="14">
        <dbReference type="Rhea" id="RHEA:17975"/>
    </physiologicalReaction>
</comment>
<keyword evidence="9 15" id="KW-0479">Metal-binding</keyword>
<evidence type="ECO:0000256" key="6">
    <source>
        <dbReference type="ARBA" id="ARBA00022490"/>
    </source>
</evidence>
<dbReference type="GO" id="GO:0006166">
    <property type="term" value="P:purine ribonucleoside salvage"/>
    <property type="evidence" value="ECO:0007669"/>
    <property type="project" value="UniProtKB-KW"/>
</dbReference>
<dbReference type="InterPro" id="IPR005904">
    <property type="entry name" value="Hxn_phspho_trans"/>
</dbReference>
<dbReference type="NCBIfam" id="TIGR01203">
    <property type="entry name" value="HGPRTase"/>
    <property type="match status" value="1"/>
</dbReference>
<dbReference type="GO" id="GO:0032263">
    <property type="term" value="P:GMP salvage"/>
    <property type="evidence" value="ECO:0007669"/>
    <property type="project" value="TreeGrafter"/>
</dbReference>